<evidence type="ECO:0000313" key="10">
    <source>
        <dbReference type="Proteomes" id="UP000004349"/>
    </source>
</evidence>
<dbReference type="InterPro" id="IPR027417">
    <property type="entry name" value="P-loop_NTPase"/>
</dbReference>
<feature type="coiled-coil region" evidence="7">
    <location>
        <begin position="322"/>
        <end position="354"/>
    </location>
</feature>
<keyword evidence="7" id="KW-0175">Coiled coil</keyword>
<dbReference type="SUPFAM" id="SSF52540">
    <property type="entry name" value="P-loop containing nucleoside triphosphate hydrolases"/>
    <property type="match status" value="1"/>
</dbReference>
<gene>
    <name evidence="9" type="ORF">VIS19158_23200</name>
</gene>
<comment type="subcellular location">
    <subcellularLocation>
        <location evidence="1">Cytoplasm</location>
    </subcellularLocation>
</comment>
<comment type="similarity">
    <text evidence="2">Belongs to the PhoH family.</text>
</comment>
<dbReference type="PANTHER" id="PTHR30473">
    <property type="entry name" value="PROTEIN PHOH"/>
    <property type="match status" value="1"/>
</dbReference>
<sequence length="365" mass="41248">MSNKIVTLEIDLEPADNHRLASLCGPFDDNIKHLERRLGVEISYRGNFFTIVGKPHTSAAALEIIKTLYVNTAPVRGNIPDIEPEEIHLAIKETGILEQDTESNIDYGKEVFIKTKKGVIKPRTANQAQYLVNMVTHDITFGIGPAGTGKTYLAVAAAVDALERQEVRRILLTRPAVEAGEKLGFLPGDLSQKVDPYLRPLYDALFEMLGFEKVEKLIERNVIEVAPLAYMRGRTLNDAFIILDESQNTTVEQMKMFLTRIGFNSRAVITGDVTQIDLPRGARSGLRHAIEVLNEVEEISFNFFQADDVVRHPVVARIVNAYEKWETQDQKARKEIEQRRREEREEKLLEAQKAELLTPATENKQ</sequence>
<keyword evidence="4" id="KW-0547">Nucleotide-binding</keyword>
<dbReference type="Proteomes" id="UP000004349">
    <property type="component" value="Unassembled WGS sequence"/>
</dbReference>
<dbReference type="eggNOG" id="COG1702">
    <property type="taxonomic scope" value="Bacteria"/>
</dbReference>
<proteinExistence type="inferred from homology"/>
<feature type="domain" description="PhoH-like protein" evidence="8">
    <location>
        <begin position="120"/>
        <end position="323"/>
    </location>
</feature>
<comment type="caution">
    <text evidence="9">The sequence shown here is derived from an EMBL/GenBank/DDBJ whole genome shotgun (WGS) entry which is preliminary data.</text>
</comment>
<protein>
    <recommendedName>
        <fullName evidence="6">PhoH-like protein</fullName>
    </recommendedName>
</protein>
<evidence type="ECO:0000259" key="8">
    <source>
        <dbReference type="Pfam" id="PF02562"/>
    </source>
</evidence>
<evidence type="ECO:0000256" key="5">
    <source>
        <dbReference type="ARBA" id="ARBA00022840"/>
    </source>
</evidence>
<name>F9RKB7_9VIBR</name>
<evidence type="ECO:0000256" key="7">
    <source>
        <dbReference type="SAM" id="Coils"/>
    </source>
</evidence>
<keyword evidence="5" id="KW-0067">ATP-binding</keyword>
<dbReference type="FunFam" id="3.40.50.300:FF:000013">
    <property type="entry name" value="PhoH family ATPase"/>
    <property type="match status" value="1"/>
</dbReference>
<reference evidence="9 10" key="1">
    <citation type="journal article" date="2012" name="Int. J. Syst. Evol. Microbiol.">
        <title>Vibrio caribbeanicus sp. nov., isolated from the marine sponge Scleritoderma cyanea.</title>
        <authorList>
            <person name="Hoffmann M."/>
            <person name="Monday S.R."/>
            <person name="Allard M.W."/>
            <person name="Strain E.A."/>
            <person name="Whittaker P."/>
            <person name="Naum M."/>
            <person name="McCarthy P.J."/>
            <person name="Lopez J.V."/>
            <person name="Fischer M."/>
            <person name="Brown E.W."/>
        </authorList>
    </citation>
    <scope>NUCLEOTIDE SEQUENCE [LARGE SCALE GENOMIC DNA]</scope>
    <source>
        <strain evidence="9 10">LMG 19158</strain>
    </source>
</reference>
<dbReference type="Pfam" id="PF02562">
    <property type="entry name" value="PhoH"/>
    <property type="match status" value="1"/>
</dbReference>
<evidence type="ECO:0000313" key="9">
    <source>
        <dbReference type="EMBL" id="EGU40028.1"/>
    </source>
</evidence>
<dbReference type="Gene3D" id="3.40.50.300">
    <property type="entry name" value="P-loop containing nucleotide triphosphate hydrolases"/>
    <property type="match status" value="1"/>
</dbReference>
<dbReference type="InterPro" id="IPR003714">
    <property type="entry name" value="PhoH"/>
</dbReference>
<organism evidence="9 10">
    <name type="scientific">Vibrio scophthalmi LMG 19158</name>
    <dbReference type="NCBI Taxonomy" id="870967"/>
    <lineage>
        <taxon>Bacteria</taxon>
        <taxon>Pseudomonadati</taxon>
        <taxon>Pseudomonadota</taxon>
        <taxon>Gammaproteobacteria</taxon>
        <taxon>Vibrionales</taxon>
        <taxon>Vibrionaceae</taxon>
        <taxon>Vibrio</taxon>
    </lineage>
</organism>
<dbReference type="GO" id="GO:0005829">
    <property type="term" value="C:cytosol"/>
    <property type="evidence" value="ECO:0007669"/>
    <property type="project" value="TreeGrafter"/>
</dbReference>
<dbReference type="PANTHER" id="PTHR30473:SF1">
    <property type="entry name" value="PHOH-LIKE PROTEIN"/>
    <property type="match status" value="1"/>
</dbReference>
<dbReference type="AlphaFoldDB" id="F9RKB7"/>
<accession>F9RKB7</accession>
<evidence type="ECO:0000256" key="6">
    <source>
        <dbReference type="ARBA" id="ARBA00039970"/>
    </source>
</evidence>
<dbReference type="RefSeq" id="WP_005593577.1">
    <property type="nucleotide sequence ID" value="NZ_AFWE01000058.1"/>
</dbReference>
<keyword evidence="3" id="KW-0963">Cytoplasm</keyword>
<evidence type="ECO:0000256" key="3">
    <source>
        <dbReference type="ARBA" id="ARBA00022490"/>
    </source>
</evidence>
<evidence type="ECO:0000256" key="2">
    <source>
        <dbReference type="ARBA" id="ARBA00010393"/>
    </source>
</evidence>
<dbReference type="GO" id="GO:0005524">
    <property type="term" value="F:ATP binding"/>
    <property type="evidence" value="ECO:0007669"/>
    <property type="project" value="UniProtKB-KW"/>
</dbReference>
<evidence type="ECO:0000256" key="1">
    <source>
        <dbReference type="ARBA" id="ARBA00004496"/>
    </source>
</evidence>
<evidence type="ECO:0000256" key="4">
    <source>
        <dbReference type="ARBA" id="ARBA00022741"/>
    </source>
</evidence>
<dbReference type="EMBL" id="AFWE01000058">
    <property type="protein sequence ID" value="EGU40028.1"/>
    <property type="molecule type" value="Genomic_DNA"/>
</dbReference>
<dbReference type="InterPro" id="IPR051451">
    <property type="entry name" value="PhoH2-like"/>
</dbReference>